<dbReference type="Proteomes" id="UP000076552">
    <property type="component" value="Unassembled WGS sequence"/>
</dbReference>
<dbReference type="GO" id="GO:0001228">
    <property type="term" value="F:DNA-binding transcription activator activity, RNA polymerase II-specific"/>
    <property type="evidence" value="ECO:0007669"/>
    <property type="project" value="TreeGrafter"/>
</dbReference>
<accession>A0A166VGX3</accession>
<sequence length="395" mass="44354">LPAKSASLLAIVAYAREPANGDPAIPYEVSQWMHRVPSEEGQAFTGRALSSEGIPGLLPRPSILSEHAEEELSPLSPFATKRWAASMELMHHYTTSTADTLALQTDMQDVWRTVVPQMGYEHPFVLHGILAVSAIHKAHLLPSQREKYLDIAAYHQTRGLEGFRTALFYIGDTNWKPSFCFSSTIVLYVCALAAHGSREPAAGTLSEILKLFVLVRGFRSVLLPCQAEVLETPLAPLSHGIWIVGEHGQHFEHDAALDSSILPKDIFESLRRLSVFFQTDLPEGSQRDYEFAVSELRKATILLAKAGSQSEVGMLFFFPYTVPSSIIADIQVGNPYVMVLLSYFALLLRVIQPSFWFLQGWSEQLFEEIEWRLKDNPRLWNVAQWPKQKAAELYE</sequence>
<name>A0A166VGX3_9PEZI</name>
<evidence type="ECO:0000313" key="3">
    <source>
        <dbReference type="Proteomes" id="UP000076552"/>
    </source>
</evidence>
<feature type="non-terminal residue" evidence="2">
    <location>
        <position position="1"/>
    </location>
</feature>
<keyword evidence="3" id="KW-1185">Reference proteome</keyword>
<keyword evidence="1" id="KW-0539">Nucleus</keyword>
<dbReference type="STRING" id="708197.A0A166VGX3"/>
<reference evidence="2 3" key="1">
    <citation type="submission" date="2015-06" db="EMBL/GenBank/DDBJ databases">
        <title>Survival trade-offs in plant roots during colonization by closely related pathogenic and mutualistic fungi.</title>
        <authorList>
            <person name="Hacquard S."/>
            <person name="Kracher B."/>
            <person name="Hiruma K."/>
            <person name="Weinman A."/>
            <person name="Muench P."/>
            <person name="Garrido Oter R."/>
            <person name="Ver Loren van Themaat E."/>
            <person name="Dallerey J.-F."/>
            <person name="Damm U."/>
            <person name="Henrissat B."/>
            <person name="Lespinet O."/>
            <person name="Thon M."/>
            <person name="Kemen E."/>
            <person name="McHardy A.C."/>
            <person name="Schulze-Lefert P."/>
            <person name="O'Connell R.J."/>
        </authorList>
    </citation>
    <scope>NUCLEOTIDE SEQUENCE [LARGE SCALE GENOMIC DNA]</scope>
    <source>
        <strain evidence="2 3">0861</strain>
    </source>
</reference>
<dbReference type="InterPro" id="IPR021858">
    <property type="entry name" value="Fun_TF"/>
</dbReference>
<dbReference type="AlphaFoldDB" id="A0A166VGX3"/>
<dbReference type="PANTHER" id="PTHR47784">
    <property type="entry name" value="STEROL UPTAKE CONTROL PROTEIN 2"/>
    <property type="match status" value="1"/>
</dbReference>
<comment type="caution">
    <text evidence="2">The sequence shown here is derived from an EMBL/GenBank/DDBJ whole genome shotgun (WGS) entry which is preliminary data.</text>
</comment>
<dbReference type="InterPro" id="IPR053157">
    <property type="entry name" value="Sterol_Uptake_Regulator"/>
</dbReference>
<evidence type="ECO:0000256" key="1">
    <source>
        <dbReference type="ARBA" id="ARBA00023242"/>
    </source>
</evidence>
<dbReference type="EMBL" id="LFIV01000031">
    <property type="protein sequence ID" value="KZL74550.1"/>
    <property type="molecule type" value="Genomic_DNA"/>
</dbReference>
<organism evidence="2 3">
    <name type="scientific">Colletotrichum tofieldiae</name>
    <dbReference type="NCBI Taxonomy" id="708197"/>
    <lineage>
        <taxon>Eukaryota</taxon>
        <taxon>Fungi</taxon>
        <taxon>Dikarya</taxon>
        <taxon>Ascomycota</taxon>
        <taxon>Pezizomycotina</taxon>
        <taxon>Sordariomycetes</taxon>
        <taxon>Hypocreomycetidae</taxon>
        <taxon>Glomerellales</taxon>
        <taxon>Glomerellaceae</taxon>
        <taxon>Colletotrichum</taxon>
        <taxon>Colletotrichum spaethianum species complex</taxon>
    </lineage>
</organism>
<protein>
    <submittedName>
        <fullName evidence="2">C6 zinc finger domain-containing protein</fullName>
    </submittedName>
</protein>
<gene>
    <name evidence="2" type="ORF">CT0861_00060</name>
</gene>
<dbReference type="Pfam" id="PF11951">
    <property type="entry name" value="Fungal_trans_2"/>
    <property type="match status" value="1"/>
</dbReference>
<dbReference type="PANTHER" id="PTHR47784:SF5">
    <property type="entry name" value="STEROL UPTAKE CONTROL PROTEIN 2"/>
    <property type="match status" value="1"/>
</dbReference>
<evidence type="ECO:0000313" key="2">
    <source>
        <dbReference type="EMBL" id="KZL74550.1"/>
    </source>
</evidence>
<proteinExistence type="predicted"/>